<dbReference type="InterPro" id="IPR016169">
    <property type="entry name" value="FAD-bd_PCMH_sub2"/>
</dbReference>
<dbReference type="InterPro" id="IPR011601">
    <property type="entry name" value="MurB_C"/>
</dbReference>
<keyword evidence="8" id="KW-0285">Flavoprotein</keyword>
<dbReference type="NCBIfam" id="TIGR00179">
    <property type="entry name" value="murB"/>
    <property type="match status" value="1"/>
</dbReference>
<dbReference type="NCBIfam" id="NF010480">
    <property type="entry name" value="PRK13905.1"/>
    <property type="match status" value="1"/>
</dbReference>
<dbReference type="InterPro" id="IPR036318">
    <property type="entry name" value="FAD-bd_PCMH-like_sf"/>
</dbReference>
<dbReference type="InterPro" id="IPR006094">
    <property type="entry name" value="Oxid_FAD_bind_N"/>
</dbReference>
<dbReference type="AlphaFoldDB" id="A0A645A7I9"/>
<dbReference type="GO" id="GO:0071949">
    <property type="term" value="F:FAD binding"/>
    <property type="evidence" value="ECO:0007669"/>
    <property type="project" value="InterPro"/>
</dbReference>
<evidence type="ECO:0000256" key="12">
    <source>
        <dbReference type="ARBA" id="ARBA00022984"/>
    </source>
</evidence>
<dbReference type="InterPro" id="IPR016167">
    <property type="entry name" value="FAD-bd_PCMH_sub1"/>
</dbReference>
<evidence type="ECO:0000313" key="18">
    <source>
        <dbReference type="EMBL" id="MPM49149.1"/>
    </source>
</evidence>
<keyword evidence="15" id="KW-0961">Cell wall biogenesis/degradation</keyword>
<dbReference type="HAMAP" id="MF_00037">
    <property type="entry name" value="MurB"/>
    <property type="match status" value="1"/>
</dbReference>
<dbReference type="Pfam" id="PF01565">
    <property type="entry name" value="FAD_binding_4"/>
    <property type="match status" value="1"/>
</dbReference>
<keyword evidence="11" id="KW-0133">Cell shape</keyword>
<dbReference type="GO" id="GO:0008762">
    <property type="term" value="F:UDP-N-acetylmuramate dehydrogenase activity"/>
    <property type="evidence" value="ECO:0007669"/>
    <property type="project" value="UniProtKB-EC"/>
</dbReference>
<evidence type="ECO:0000256" key="3">
    <source>
        <dbReference type="ARBA" id="ARBA00004496"/>
    </source>
</evidence>
<evidence type="ECO:0000256" key="6">
    <source>
        <dbReference type="ARBA" id="ARBA00022490"/>
    </source>
</evidence>
<dbReference type="GO" id="GO:0005829">
    <property type="term" value="C:cytosol"/>
    <property type="evidence" value="ECO:0007669"/>
    <property type="project" value="TreeGrafter"/>
</dbReference>
<dbReference type="InterPro" id="IPR036635">
    <property type="entry name" value="MurB_C_sf"/>
</dbReference>
<sequence length="303" mass="32166">MELFSALERELEERVPSLELRENEPMSAHTTFRIGGPIRLMALPKTAEEAVLAVRTAYTMGISPIFLGNGSNLLVADSGVSGFAVKATGLKKLTRQEETVIAESGVLLSVLASFAREHGLTGLEFAGGIPGSFGGAVTMNAGAYDGEMSKLITQTVCLTPEGELQYVIGSEHDFSYRHSAFSDGSRMILQSALVLRQGNPKEIEETMADLARRRRSSQPLDLPSAGSVFKRPKGNFAGTLIDSCGLKGTTVGGAQVSVKHAGFIVNLGGATCEDVLGLVAYIQKTVLEKTGVSLEMEIKTLGI</sequence>
<dbReference type="PANTHER" id="PTHR21071">
    <property type="entry name" value="UDP-N-ACETYLENOLPYRUVOYLGLUCOSAMINE REDUCTASE"/>
    <property type="match status" value="1"/>
</dbReference>
<dbReference type="Gene3D" id="3.30.465.10">
    <property type="match status" value="1"/>
</dbReference>
<evidence type="ECO:0000256" key="16">
    <source>
        <dbReference type="ARBA" id="ARBA00048914"/>
    </source>
</evidence>
<keyword evidence="12" id="KW-0573">Peptidoglycan synthesis</keyword>
<comment type="catalytic activity">
    <reaction evidence="16">
        <text>UDP-N-acetyl-alpha-D-muramate + NADP(+) = UDP-N-acetyl-3-O-(1-carboxyvinyl)-alpha-D-glucosamine + NADPH + H(+)</text>
        <dbReference type="Rhea" id="RHEA:12248"/>
        <dbReference type="ChEBI" id="CHEBI:15378"/>
        <dbReference type="ChEBI" id="CHEBI:57783"/>
        <dbReference type="ChEBI" id="CHEBI:58349"/>
        <dbReference type="ChEBI" id="CHEBI:68483"/>
        <dbReference type="ChEBI" id="CHEBI:70757"/>
        <dbReference type="EC" id="1.3.1.98"/>
    </reaction>
</comment>
<keyword evidence="10" id="KW-0521">NADP</keyword>
<proteinExistence type="inferred from homology"/>
<evidence type="ECO:0000256" key="2">
    <source>
        <dbReference type="ARBA" id="ARBA00003921"/>
    </source>
</evidence>
<dbReference type="PANTHER" id="PTHR21071:SF4">
    <property type="entry name" value="UDP-N-ACETYLENOLPYRUVOYLGLUCOSAMINE REDUCTASE"/>
    <property type="match status" value="1"/>
</dbReference>
<evidence type="ECO:0000256" key="1">
    <source>
        <dbReference type="ARBA" id="ARBA00001974"/>
    </source>
</evidence>
<dbReference type="SUPFAM" id="SSF56194">
    <property type="entry name" value="Uridine diphospho-N-Acetylenolpyruvylglucosamine reductase, MurB, C-terminal domain"/>
    <property type="match status" value="1"/>
</dbReference>
<dbReference type="GO" id="GO:0051301">
    <property type="term" value="P:cell division"/>
    <property type="evidence" value="ECO:0007669"/>
    <property type="project" value="UniProtKB-KW"/>
</dbReference>
<evidence type="ECO:0000256" key="8">
    <source>
        <dbReference type="ARBA" id="ARBA00022630"/>
    </source>
</evidence>
<evidence type="ECO:0000256" key="15">
    <source>
        <dbReference type="ARBA" id="ARBA00023316"/>
    </source>
</evidence>
<keyword evidence="6" id="KW-0963">Cytoplasm</keyword>
<reference evidence="18" key="1">
    <citation type="submission" date="2019-08" db="EMBL/GenBank/DDBJ databases">
        <authorList>
            <person name="Kucharzyk K."/>
            <person name="Murdoch R.W."/>
            <person name="Higgins S."/>
            <person name="Loffler F."/>
        </authorList>
    </citation>
    <scope>NUCLEOTIDE SEQUENCE</scope>
</reference>
<evidence type="ECO:0000256" key="5">
    <source>
        <dbReference type="ARBA" id="ARBA00012518"/>
    </source>
</evidence>
<comment type="caution">
    <text evidence="18">The sequence shown here is derived from an EMBL/GenBank/DDBJ whole genome shotgun (WGS) entry which is preliminary data.</text>
</comment>
<dbReference type="InterPro" id="IPR003170">
    <property type="entry name" value="MurB"/>
</dbReference>
<evidence type="ECO:0000256" key="7">
    <source>
        <dbReference type="ARBA" id="ARBA00022618"/>
    </source>
</evidence>
<evidence type="ECO:0000256" key="4">
    <source>
        <dbReference type="ARBA" id="ARBA00004752"/>
    </source>
</evidence>
<dbReference type="Pfam" id="PF02873">
    <property type="entry name" value="MurB_C"/>
    <property type="match status" value="1"/>
</dbReference>
<keyword evidence="14" id="KW-0131">Cell cycle</keyword>
<dbReference type="Gene3D" id="3.30.43.10">
    <property type="entry name" value="Uridine Diphospho-n-acetylenolpyruvylglucosamine Reductase, domain 2"/>
    <property type="match status" value="1"/>
</dbReference>
<evidence type="ECO:0000256" key="13">
    <source>
        <dbReference type="ARBA" id="ARBA00023002"/>
    </source>
</evidence>
<protein>
    <recommendedName>
        <fullName evidence="5">UDP-N-acetylmuramate dehydrogenase</fullName>
        <ecNumber evidence="5">1.3.1.98</ecNumber>
    </recommendedName>
</protein>
<comment type="pathway">
    <text evidence="4">Cell wall biogenesis; peptidoglycan biosynthesis.</text>
</comment>
<keyword evidence="7" id="KW-0132">Cell division</keyword>
<keyword evidence="13 18" id="KW-0560">Oxidoreductase</keyword>
<gene>
    <name evidence="18" type="primary">murB_23</name>
    <name evidence="18" type="ORF">SDC9_95877</name>
</gene>
<dbReference type="PROSITE" id="PS51387">
    <property type="entry name" value="FAD_PCMH"/>
    <property type="match status" value="1"/>
</dbReference>
<keyword evidence="9" id="KW-0274">FAD</keyword>
<dbReference type="Gene3D" id="3.90.78.10">
    <property type="entry name" value="UDP-N-acetylenolpyruvoylglucosamine reductase, C-terminal domain"/>
    <property type="match status" value="1"/>
</dbReference>
<dbReference type="SUPFAM" id="SSF56176">
    <property type="entry name" value="FAD-binding/transporter-associated domain-like"/>
    <property type="match status" value="1"/>
</dbReference>
<dbReference type="EC" id="1.3.1.98" evidence="5"/>
<dbReference type="InterPro" id="IPR016166">
    <property type="entry name" value="FAD-bd_PCMH"/>
</dbReference>
<dbReference type="UniPathway" id="UPA00219"/>
<evidence type="ECO:0000256" key="10">
    <source>
        <dbReference type="ARBA" id="ARBA00022857"/>
    </source>
</evidence>
<feature type="domain" description="FAD-binding PCMH-type" evidence="17">
    <location>
        <begin position="33"/>
        <end position="199"/>
    </location>
</feature>
<evidence type="ECO:0000256" key="14">
    <source>
        <dbReference type="ARBA" id="ARBA00023306"/>
    </source>
</evidence>
<comment type="function">
    <text evidence="2">Cell wall formation.</text>
</comment>
<evidence type="ECO:0000256" key="11">
    <source>
        <dbReference type="ARBA" id="ARBA00022960"/>
    </source>
</evidence>
<dbReference type="EMBL" id="VSSQ01012399">
    <property type="protein sequence ID" value="MPM49149.1"/>
    <property type="molecule type" value="Genomic_DNA"/>
</dbReference>
<dbReference type="GO" id="GO:0009252">
    <property type="term" value="P:peptidoglycan biosynthetic process"/>
    <property type="evidence" value="ECO:0007669"/>
    <property type="project" value="UniProtKB-UniPathway"/>
</dbReference>
<organism evidence="18">
    <name type="scientific">bioreactor metagenome</name>
    <dbReference type="NCBI Taxonomy" id="1076179"/>
    <lineage>
        <taxon>unclassified sequences</taxon>
        <taxon>metagenomes</taxon>
        <taxon>ecological metagenomes</taxon>
    </lineage>
</organism>
<comment type="cofactor">
    <cofactor evidence="1">
        <name>FAD</name>
        <dbReference type="ChEBI" id="CHEBI:57692"/>
    </cofactor>
</comment>
<name>A0A645A7I9_9ZZZZ</name>
<dbReference type="GO" id="GO:0071555">
    <property type="term" value="P:cell wall organization"/>
    <property type="evidence" value="ECO:0007669"/>
    <property type="project" value="UniProtKB-KW"/>
</dbReference>
<comment type="subcellular location">
    <subcellularLocation>
        <location evidence="3">Cytoplasm</location>
    </subcellularLocation>
</comment>
<evidence type="ECO:0000256" key="9">
    <source>
        <dbReference type="ARBA" id="ARBA00022827"/>
    </source>
</evidence>
<evidence type="ECO:0000259" key="17">
    <source>
        <dbReference type="PROSITE" id="PS51387"/>
    </source>
</evidence>
<accession>A0A645A7I9</accession>
<dbReference type="GO" id="GO:0008360">
    <property type="term" value="P:regulation of cell shape"/>
    <property type="evidence" value="ECO:0007669"/>
    <property type="project" value="UniProtKB-KW"/>
</dbReference>